<proteinExistence type="predicted"/>
<dbReference type="EMBL" id="JABKKJ010000001">
    <property type="protein sequence ID" value="NPE24043.1"/>
    <property type="molecule type" value="Genomic_DNA"/>
</dbReference>
<keyword evidence="3" id="KW-1185">Reference proteome</keyword>
<feature type="chain" id="PRO_5045775426" description="MBG domain-containing protein" evidence="1">
    <location>
        <begin position="35"/>
        <end position="1138"/>
    </location>
</feature>
<evidence type="ECO:0000313" key="3">
    <source>
        <dbReference type="Proteomes" id="UP000820977"/>
    </source>
</evidence>
<organism evidence="2 3">
    <name type="scientific">Xylanibacter caecicola</name>
    <dbReference type="NCBI Taxonomy" id="2736294"/>
    <lineage>
        <taxon>Bacteria</taxon>
        <taxon>Pseudomonadati</taxon>
        <taxon>Bacteroidota</taxon>
        <taxon>Bacteroidia</taxon>
        <taxon>Bacteroidales</taxon>
        <taxon>Prevotellaceae</taxon>
        <taxon>Xylanibacter</taxon>
    </lineage>
</organism>
<accession>A0ABX2AYD5</accession>
<keyword evidence="1" id="KW-0732">Signal</keyword>
<evidence type="ECO:0000313" key="2">
    <source>
        <dbReference type="EMBL" id="NPE24043.1"/>
    </source>
</evidence>
<feature type="signal peptide" evidence="1">
    <location>
        <begin position="1"/>
        <end position="34"/>
    </location>
</feature>
<reference evidence="2 3" key="1">
    <citation type="submission" date="2020-05" db="EMBL/GenBank/DDBJ databases">
        <title>Distinct polysaccharide utilization as determinants for interspecies competition between intestinal Prevotella spp.</title>
        <authorList>
            <person name="Galvez E.J.C."/>
            <person name="Iljazovic A."/>
            <person name="Strowig T."/>
        </authorList>
    </citation>
    <scope>NUCLEOTIDE SEQUENCE [LARGE SCALE GENOMIC DNA]</scope>
    <source>
        <strain evidence="2 3">PCHR</strain>
    </source>
</reference>
<protein>
    <recommendedName>
        <fullName evidence="4">MBG domain-containing protein</fullName>
    </recommendedName>
</protein>
<name>A0ABX2AYD5_9BACT</name>
<gene>
    <name evidence="2" type="ORF">HPS54_00680</name>
</gene>
<sequence>MKQNKTLHRYVGYTFHVLMLTLLFLWCGSTTASAVGAGTKEDPYVLEDGATYEVVKYKGFYAKFTAPSAGTFKLGGVDSYSVYTDETFGTIDESISPAFNGDYGNIAYTFECQAGKTYYVGNNFVMNGGTATFKFITGGAEPVELKSCSPKEGSVINAVTGKVDLAFNQSVRVGGCTMTCGSLTVNPEVMVTLAYAGVDIKNQLVTWYNDGSIKEGDDIKIKFTGISAASDKNTLYNGDGVLELAYKVGPKSLMLVSSTNTPASETPVNDFKSYYMSSDATGMIMLTFSGEVGSIEAVKLQYGSAEPVGDSEASEYYEEDITPPNILGNTVALNLKGKLRRPADMLPGVTTTYSTINLLVRGVKDVNGNYAYSAGQGTIGTYGFNFNYKDIAYDPVADWAVVDGDAINSDTKNIELWLKEDGDKATFTGVEFAYKDNGTDKTAVVEAKALTITDDPDEATAKIITIPVPNVSIDANSKVTVSLAGVETPSGVVPESLSGTFDCTGKAVAADELQIISAVLKTESGDVEMVNGQIGTIARNAIATITLNKEVGYITWSIDEPESPYIKNSYQTPNASSFDITIRGAATKFLAGKTYTFTLKAWTTEDDSRGGKAPNIGTATFTFTGTETPYVYSDVTLLNHISKPYPLVSKDQNTYTLEFSGPATVKKAVINTGMGSSADCAFEAVQGSDDKQWVVTLAPSVLNQFDAFDLNVFAEDKEHHAINKAPDASSMGSEDNTWLTIPFSCDFNKPDFTVEPASESVLESIDKITFSYNGGINVSYDGGKINIWCDRQLVKEIKQGELKRPEGEDTTDKLCVVFDEPITAAGNYTVEIPAGFFVLGEEFSSYASKATSVYYEVKAATGVKITVTPESESTLESIDKIVFTYEPGINVNWNSGNDDKITIYNKASRTEVASFTKDDVKLPEDFFDVTNVRVELTEPITAAGNYEVTVPAGFFSLGESGNDLNEAMVIYYEIAEPKEELVIAVNPAGGTVTEIPATIVLTAEGRETANFADGTSPVLTDDKSNTYAAHYEWGTGWNEVNVVLEGGAINAAGTYTLTIPAGSVYGNDETDTFTKDIVITYIIENATGIDNIVANAGGKVDVYTINGTNVLCNADAAAVKTLNSGLYIIDGKKVVIKK</sequence>
<comment type="caution">
    <text evidence="2">The sequence shown here is derived from an EMBL/GenBank/DDBJ whole genome shotgun (WGS) entry which is preliminary data.</text>
</comment>
<evidence type="ECO:0000256" key="1">
    <source>
        <dbReference type="SAM" id="SignalP"/>
    </source>
</evidence>
<evidence type="ECO:0008006" key="4">
    <source>
        <dbReference type="Google" id="ProtNLM"/>
    </source>
</evidence>
<dbReference type="RefSeq" id="WP_172343571.1">
    <property type="nucleotide sequence ID" value="NZ_CATJFF010000068.1"/>
</dbReference>
<dbReference type="Proteomes" id="UP000820977">
    <property type="component" value="Unassembled WGS sequence"/>
</dbReference>